<proteinExistence type="inferred from homology"/>
<dbReference type="InterPro" id="IPR036188">
    <property type="entry name" value="FAD/NAD-bd_sf"/>
</dbReference>
<comment type="similarity">
    <text evidence="2">Belongs to the NADH dehydrogenase family.</text>
</comment>
<dbReference type="GO" id="GO:0003955">
    <property type="term" value="F:NAD(P)H dehydrogenase (quinone) activity"/>
    <property type="evidence" value="ECO:0007669"/>
    <property type="project" value="TreeGrafter"/>
</dbReference>
<dbReference type="SUPFAM" id="SSF51905">
    <property type="entry name" value="FAD/NAD(P)-binding domain"/>
    <property type="match status" value="1"/>
</dbReference>
<dbReference type="PRINTS" id="PR00368">
    <property type="entry name" value="FADPNR"/>
</dbReference>
<dbReference type="RefSeq" id="WP_046278403.1">
    <property type="nucleotide sequence ID" value="NZ_LATL02000302.1"/>
</dbReference>
<dbReference type="OrthoDB" id="9781621at2"/>
<dbReference type="PANTHER" id="PTHR42913">
    <property type="entry name" value="APOPTOSIS-INDUCING FACTOR 1"/>
    <property type="match status" value="1"/>
</dbReference>
<name>A0A0F5YHV3_9CYAN</name>
<keyword evidence="5" id="KW-0560">Oxidoreductase</keyword>
<sequence length="424" mass="47608">MLKNLQSGSSNQARICILGGGFAGLYTALYLDRLFRSKANKPEIILIDQKDRFLFTPFLYELITGELQTWEVAPPFQKLLIDTEVQFHQGTIQGVDLERHQIQLQDSPALFYDYLVLAVGRRTYSDVPGVSTHAYAFRTLSDAIRLQEKLHILENSNLSKIRVGILGGGANAVELAGKLVDRLGERGEISLIVRGQKILKNFSTCCQNVAYKSLINRGVQIKFQTQVQAVGENSINIIQGSQTYTVPVDLVIGTIGTQAREWLHLLSCQHNSQGQLLTQPTLQLIDFPEVFALGDLADIRDRKGQQVPTTAQAAFQQANCAAKNLKAAIDKKPLRAFHYLHLGQMLTLGVHAATVSSFGIELKGFLARLTRKAVYILLRMPTIDHRYQVVRYRLKRLALKSVQQFIQGFKQGVYRFKKAFSFFL</sequence>
<evidence type="ECO:0000256" key="5">
    <source>
        <dbReference type="ARBA" id="ARBA00023002"/>
    </source>
</evidence>
<keyword evidence="6" id="KW-1133">Transmembrane helix</keyword>
<feature type="domain" description="FAD/NAD(P)-binding" evidence="7">
    <location>
        <begin position="14"/>
        <end position="318"/>
    </location>
</feature>
<reference evidence="8 9" key="1">
    <citation type="submission" date="2015-06" db="EMBL/GenBank/DDBJ databases">
        <title>Draft genome assembly of filamentous brackish cyanobacterium Limnoraphis robusta strain CS-951.</title>
        <authorList>
            <person name="Willis A."/>
            <person name="Parks M."/>
            <person name="Burford M.A."/>
        </authorList>
    </citation>
    <scope>NUCLEOTIDE SEQUENCE [LARGE SCALE GENOMIC DNA]</scope>
    <source>
        <strain evidence="8 9">CS-951</strain>
    </source>
</reference>
<evidence type="ECO:0000256" key="4">
    <source>
        <dbReference type="ARBA" id="ARBA00022827"/>
    </source>
</evidence>
<dbReference type="Proteomes" id="UP000033607">
    <property type="component" value="Unassembled WGS sequence"/>
</dbReference>
<gene>
    <name evidence="8" type="ORF">WN50_10060</name>
</gene>
<dbReference type="AlphaFoldDB" id="A0A0F5YHV3"/>
<dbReference type="PATRIC" id="fig|1637645.4.peg.5946"/>
<evidence type="ECO:0000313" key="9">
    <source>
        <dbReference type="Proteomes" id="UP000033607"/>
    </source>
</evidence>
<comment type="cofactor">
    <cofactor evidence="1">
        <name>FAD</name>
        <dbReference type="ChEBI" id="CHEBI:57692"/>
    </cofactor>
</comment>
<evidence type="ECO:0000256" key="6">
    <source>
        <dbReference type="SAM" id="Phobius"/>
    </source>
</evidence>
<dbReference type="InterPro" id="IPR051169">
    <property type="entry name" value="NADH-Q_oxidoreductase"/>
</dbReference>
<feature type="transmembrane region" description="Helical" evidence="6">
    <location>
        <begin position="12"/>
        <end position="31"/>
    </location>
</feature>
<dbReference type="PRINTS" id="PR00469">
    <property type="entry name" value="PNDRDTASEII"/>
</dbReference>
<evidence type="ECO:0000259" key="7">
    <source>
        <dbReference type="Pfam" id="PF07992"/>
    </source>
</evidence>
<evidence type="ECO:0000256" key="3">
    <source>
        <dbReference type="ARBA" id="ARBA00022630"/>
    </source>
</evidence>
<evidence type="ECO:0000313" key="8">
    <source>
        <dbReference type="EMBL" id="KKD38222.1"/>
    </source>
</evidence>
<dbReference type="PANTHER" id="PTHR42913:SF4">
    <property type="entry name" value="ALTERNATIVE NAD(P)H-UBIQUINONE OXIDOREDUCTASE C1, CHLOROPLASTIC_MITOCHONDRIAL"/>
    <property type="match status" value="1"/>
</dbReference>
<dbReference type="GO" id="GO:0019646">
    <property type="term" value="P:aerobic electron transport chain"/>
    <property type="evidence" value="ECO:0007669"/>
    <property type="project" value="TreeGrafter"/>
</dbReference>
<keyword evidence="6" id="KW-0472">Membrane</keyword>
<dbReference type="EMBL" id="LATL02000302">
    <property type="protein sequence ID" value="KKD38222.1"/>
    <property type="molecule type" value="Genomic_DNA"/>
</dbReference>
<keyword evidence="6" id="KW-0812">Transmembrane</keyword>
<keyword evidence="3" id="KW-0285">Flavoprotein</keyword>
<dbReference type="Pfam" id="PF07992">
    <property type="entry name" value="Pyr_redox_2"/>
    <property type="match status" value="1"/>
</dbReference>
<keyword evidence="4" id="KW-0274">FAD</keyword>
<dbReference type="Gene3D" id="3.50.50.100">
    <property type="match status" value="1"/>
</dbReference>
<evidence type="ECO:0000256" key="2">
    <source>
        <dbReference type="ARBA" id="ARBA00005272"/>
    </source>
</evidence>
<comment type="caution">
    <text evidence="8">The sequence shown here is derived from an EMBL/GenBank/DDBJ whole genome shotgun (WGS) entry which is preliminary data.</text>
</comment>
<accession>A0A0F5YHV3</accession>
<dbReference type="InterPro" id="IPR023753">
    <property type="entry name" value="FAD/NAD-binding_dom"/>
</dbReference>
<protein>
    <submittedName>
        <fullName evidence="8">Pyridine nucleotide-disulfide oxidoreductase</fullName>
    </submittedName>
</protein>
<evidence type="ECO:0000256" key="1">
    <source>
        <dbReference type="ARBA" id="ARBA00001974"/>
    </source>
</evidence>
<organism evidence="8 9">
    <name type="scientific">Limnoraphis robusta CS-951</name>
    <dbReference type="NCBI Taxonomy" id="1637645"/>
    <lineage>
        <taxon>Bacteria</taxon>
        <taxon>Bacillati</taxon>
        <taxon>Cyanobacteriota</taxon>
        <taxon>Cyanophyceae</taxon>
        <taxon>Oscillatoriophycideae</taxon>
        <taxon>Oscillatoriales</taxon>
        <taxon>Sirenicapillariaceae</taxon>
        <taxon>Limnoraphis</taxon>
    </lineage>
</organism>